<keyword evidence="1" id="KW-0597">Phosphoprotein</keyword>
<organism evidence="3 4">
    <name type="scientific">Thiohalocapsa marina</name>
    <dbReference type="NCBI Taxonomy" id="424902"/>
    <lineage>
        <taxon>Bacteria</taxon>
        <taxon>Pseudomonadati</taxon>
        <taxon>Pseudomonadota</taxon>
        <taxon>Gammaproteobacteria</taxon>
        <taxon>Chromatiales</taxon>
        <taxon>Chromatiaceae</taxon>
        <taxon>Thiohalocapsa</taxon>
    </lineage>
</organism>
<evidence type="ECO:0000256" key="1">
    <source>
        <dbReference type="PROSITE-ProRule" id="PRU00169"/>
    </source>
</evidence>
<dbReference type="Gene3D" id="3.40.50.2300">
    <property type="match status" value="1"/>
</dbReference>
<evidence type="ECO:0000259" key="2">
    <source>
        <dbReference type="PROSITE" id="PS50110"/>
    </source>
</evidence>
<feature type="domain" description="Response regulatory" evidence="2">
    <location>
        <begin position="11"/>
        <end position="129"/>
    </location>
</feature>
<evidence type="ECO:0000313" key="3">
    <source>
        <dbReference type="EMBL" id="KAA6184231.1"/>
    </source>
</evidence>
<dbReference type="PROSITE" id="PS50110">
    <property type="entry name" value="RESPONSE_REGULATORY"/>
    <property type="match status" value="1"/>
</dbReference>
<gene>
    <name evidence="3" type="ORF">F2Q65_13020</name>
</gene>
<dbReference type="GO" id="GO:0000160">
    <property type="term" value="P:phosphorelay signal transduction system"/>
    <property type="evidence" value="ECO:0007669"/>
    <property type="project" value="InterPro"/>
</dbReference>
<reference evidence="3 4" key="1">
    <citation type="submission" date="2019-09" db="EMBL/GenBank/DDBJ databases">
        <title>Whole-genome sequence of the purple sulfur bacterium Thiohalocapsa marina DSM 19078.</title>
        <authorList>
            <person name="Kyndt J.A."/>
            <person name="Meyer T.E."/>
        </authorList>
    </citation>
    <scope>NUCLEOTIDE SEQUENCE [LARGE SCALE GENOMIC DNA]</scope>
    <source>
        <strain evidence="3 4">DSM 19078</strain>
    </source>
</reference>
<proteinExistence type="predicted"/>
<name>A0A5M8FM75_9GAMM</name>
<dbReference type="CDD" id="cd00156">
    <property type="entry name" value="REC"/>
    <property type="match status" value="1"/>
</dbReference>
<dbReference type="SUPFAM" id="SSF52172">
    <property type="entry name" value="CheY-like"/>
    <property type="match status" value="1"/>
</dbReference>
<dbReference type="InterPro" id="IPR001789">
    <property type="entry name" value="Sig_transdc_resp-reg_receiver"/>
</dbReference>
<feature type="modified residue" description="4-aspartylphosphate" evidence="1">
    <location>
        <position position="60"/>
    </location>
</feature>
<dbReference type="OrthoDB" id="9180348at2"/>
<dbReference type="EMBL" id="VWXX01000022">
    <property type="protein sequence ID" value="KAA6184231.1"/>
    <property type="molecule type" value="Genomic_DNA"/>
</dbReference>
<dbReference type="AlphaFoldDB" id="A0A5M8FM75"/>
<dbReference type="Proteomes" id="UP000322981">
    <property type="component" value="Unassembled WGS sequence"/>
</dbReference>
<sequence>MNKAIPETRHLVLAVNDDPASDLALYAWLAERGVAVLRAYSTEHALRLLTRARVQLVISDLARQEGQILNKTAGIALAQAIRALGCDAPMVIFTNDKSPQIKTLALEAGANHVTEHGDALLEWLRNQGI</sequence>
<dbReference type="InterPro" id="IPR011006">
    <property type="entry name" value="CheY-like_superfamily"/>
</dbReference>
<keyword evidence="4" id="KW-1185">Reference proteome</keyword>
<accession>A0A5M8FM75</accession>
<protein>
    <submittedName>
        <fullName evidence="3">Response regulator</fullName>
    </submittedName>
</protein>
<evidence type="ECO:0000313" key="4">
    <source>
        <dbReference type="Proteomes" id="UP000322981"/>
    </source>
</evidence>
<comment type="caution">
    <text evidence="3">The sequence shown here is derived from an EMBL/GenBank/DDBJ whole genome shotgun (WGS) entry which is preliminary data.</text>
</comment>
<dbReference type="Pfam" id="PF00072">
    <property type="entry name" value="Response_reg"/>
    <property type="match status" value="1"/>
</dbReference>
<dbReference type="RefSeq" id="WP_150093849.1">
    <property type="nucleotide sequence ID" value="NZ_VWXX01000022.1"/>
</dbReference>